<gene>
    <name evidence="6" type="ORF">APAL1065_LOCUS26334</name>
</gene>
<protein>
    <recommendedName>
        <fullName evidence="5">Glycoside hydrolase family 5 domain-containing protein</fullName>
    </recommendedName>
</protein>
<dbReference type="GO" id="GO:0009251">
    <property type="term" value="P:glucan catabolic process"/>
    <property type="evidence" value="ECO:0007669"/>
    <property type="project" value="TreeGrafter"/>
</dbReference>
<dbReference type="Pfam" id="PF00150">
    <property type="entry name" value="Cellulase"/>
    <property type="match status" value="1"/>
</dbReference>
<comment type="similarity">
    <text evidence="1">Belongs to the glycosyl hydrolase 5 (cellulase A) family.</text>
</comment>
<keyword evidence="4" id="KW-0812">Transmembrane</keyword>
<name>A0A7S2YSP1_9STRA</name>
<feature type="transmembrane region" description="Helical" evidence="4">
    <location>
        <begin position="600"/>
        <end position="622"/>
    </location>
</feature>
<evidence type="ECO:0000256" key="4">
    <source>
        <dbReference type="SAM" id="Phobius"/>
    </source>
</evidence>
<keyword evidence="4" id="KW-1133">Transmembrane helix</keyword>
<evidence type="ECO:0000259" key="5">
    <source>
        <dbReference type="Pfam" id="PF00150"/>
    </source>
</evidence>
<proteinExistence type="inferred from homology"/>
<dbReference type="EMBL" id="HBHT01039171">
    <property type="protein sequence ID" value="CAD9993361.1"/>
    <property type="molecule type" value="Transcribed_RNA"/>
</dbReference>
<evidence type="ECO:0000256" key="3">
    <source>
        <dbReference type="ARBA" id="ARBA00023295"/>
    </source>
</evidence>
<keyword evidence="3" id="KW-0326">Glycosidase</keyword>
<dbReference type="AlphaFoldDB" id="A0A7S2YSP1"/>
<dbReference type="GO" id="GO:0009986">
    <property type="term" value="C:cell surface"/>
    <property type="evidence" value="ECO:0007669"/>
    <property type="project" value="TreeGrafter"/>
</dbReference>
<evidence type="ECO:0000313" key="6">
    <source>
        <dbReference type="EMBL" id="CAD9993361.1"/>
    </source>
</evidence>
<dbReference type="GO" id="GO:0005576">
    <property type="term" value="C:extracellular region"/>
    <property type="evidence" value="ECO:0007669"/>
    <property type="project" value="TreeGrafter"/>
</dbReference>
<dbReference type="SUPFAM" id="SSF51445">
    <property type="entry name" value="(Trans)glycosidases"/>
    <property type="match status" value="1"/>
</dbReference>
<evidence type="ECO:0000256" key="1">
    <source>
        <dbReference type="ARBA" id="ARBA00005641"/>
    </source>
</evidence>
<dbReference type="Gene3D" id="3.20.20.80">
    <property type="entry name" value="Glycosidases"/>
    <property type="match status" value="1"/>
</dbReference>
<reference evidence="6" key="1">
    <citation type="submission" date="2021-01" db="EMBL/GenBank/DDBJ databases">
        <authorList>
            <person name="Corre E."/>
            <person name="Pelletier E."/>
            <person name="Niang G."/>
            <person name="Scheremetjew M."/>
            <person name="Finn R."/>
            <person name="Kale V."/>
            <person name="Holt S."/>
            <person name="Cochrane G."/>
            <person name="Meng A."/>
            <person name="Brown T."/>
            <person name="Cohen L."/>
        </authorList>
    </citation>
    <scope>NUCLEOTIDE SEQUENCE</scope>
    <source>
        <strain evidence="6">CCMP125</strain>
    </source>
</reference>
<keyword evidence="2" id="KW-0378">Hydrolase</keyword>
<organism evidence="6">
    <name type="scientific">Entomoneis paludosa</name>
    <dbReference type="NCBI Taxonomy" id="265537"/>
    <lineage>
        <taxon>Eukaryota</taxon>
        <taxon>Sar</taxon>
        <taxon>Stramenopiles</taxon>
        <taxon>Ochrophyta</taxon>
        <taxon>Bacillariophyta</taxon>
        <taxon>Bacillariophyceae</taxon>
        <taxon>Bacillariophycidae</taxon>
        <taxon>Entomoneidaceae</taxon>
        <taxon>Entomoneis</taxon>
    </lineage>
</organism>
<dbReference type="GO" id="GO:0008422">
    <property type="term" value="F:beta-glucosidase activity"/>
    <property type="evidence" value="ECO:0007669"/>
    <property type="project" value="TreeGrafter"/>
</dbReference>
<keyword evidence="4" id="KW-0472">Membrane</keyword>
<dbReference type="InterPro" id="IPR017853">
    <property type="entry name" value="GH"/>
</dbReference>
<sequence length="681" mass="77259">MTCSADEHARPFNNQIRGVNLGGWMVLEPWITPSLFYQFLSGRENSTAFDTYTFCQVLGATEANRQLRNHWDKWVTEDIIAELANSGAVNSLRLPVGDYMYKPYGPYVGCFDGALQYVDNLLDWAYSHGLTVLFDIHTMKDSQNGFDNSGQALGFQWTSALSAEYVDQISFQHWPIRDAKWMGTFDQDKAEYSYINRENIKHSLAVIQEIVDRYAGHPAVLGLEPVNEPWQYTPIDELKRFYWEGYLMVKRQAPFWKYIMHDSFRLDPNLWGGFMDGCPERALDTHIYQAWRDPDSRIGFYTNACNEKGILATMEREFGPVIVGEWSLATDNCAMWLNGFNDNLPGFPRLPCKYTPCADSYLGKVQPGVPLDPAKPLQGPYGTGISGPIYGLCPSSRDWVKESSGNPLTGRDWVKAPPQAPQHLDDTDNVMRNLALKKLDAFAGIAHGFYFWNFRTDLYDPQWSYMAALDRGWIPRGSLMSNNDIDLACKREDENDYICVFKKHQLDSAVRDAVHYALEAQNLTSATHTKVFNLTGSAFLQAADDVISDYFEKFHKKGATCDFGGTTQLVERGRNITDEEWVYYSDDEYRFESNGPQIPIWMFALIGLGVALFGAFLGFIVAMRCSPGFNARIRSYAVLNPITKSHSSMIRSSLNLPALSDYDEIKQVIATNQAEQDGNMF</sequence>
<dbReference type="PANTHER" id="PTHR31297:SF38">
    <property type="entry name" value="X8 DOMAIN-CONTAINING PROTEIN"/>
    <property type="match status" value="1"/>
</dbReference>
<dbReference type="PANTHER" id="PTHR31297">
    <property type="entry name" value="GLUCAN ENDO-1,6-BETA-GLUCOSIDASE B"/>
    <property type="match status" value="1"/>
</dbReference>
<accession>A0A7S2YSP1</accession>
<dbReference type="InterPro" id="IPR050386">
    <property type="entry name" value="Glycosyl_hydrolase_5"/>
</dbReference>
<dbReference type="InterPro" id="IPR001547">
    <property type="entry name" value="Glyco_hydro_5"/>
</dbReference>
<feature type="domain" description="Glycoside hydrolase family 5" evidence="5">
    <location>
        <begin position="66"/>
        <end position="292"/>
    </location>
</feature>
<evidence type="ECO:0000256" key="2">
    <source>
        <dbReference type="ARBA" id="ARBA00022801"/>
    </source>
</evidence>